<protein>
    <submittedName>
        <fullName evidence="2">Uncharacterized protein</fullName>
    </submittedName>
</protein>
<feature type="compositionally biased region" description="Basic and acidic residues" evidence="1">
    <location>
        <begin position="24"/>
        <end position="40"/>
    </location>
</feature>
<evidence type="ECO:0000256" key="1">
    <source>
        <dbReference type="SAM" id="MobiDB-lite"/>
    </source>
</evidence>
<name>A0A4Z2GW16_9TELE</name>
<proteinExistence type="predicted"/>
<reference evidence="2 3" key="1">
    <citation type="submission" date="2019-03" db="EMBL/GenBank/DDBJ databases">
        <title>First draft genome of Liparis tanakae, snailfish: a comprehensive survey of snailfish specific genes.</title>
        <authorList>
            <person name="Kim W."/>
            <person name="Song I."/>
            <person name="Jeong J.-H."/>
            <person name="Kim D."/>
            <person name="Kim S."/>
            <person name="Ryu S."/>
            <person name="Song J.Y."/>
            <person name="Lee S.K."/>
        </authorList>
    </citation>
    <scope>NUCLEOTIDE SEQUENCE [LARGE SCALE GENOMIC DNA]</scope>
    <source>
        <tissue evidence="2">Muscle</tissue>
    </source>
</reference>
<organism evidence="2 3">
    <name type="scientific">Liparis tanakae</name>
    <name type="common">Tanaka's snailfish</name>
    <dbReference type="NCBI Taxonomy" id="230148"/>
    <lineage>
        <taxon>Eukaryota</taxon>
        <taxon>Metazoa</taxon>
        <taxon>Chordata</taxon>
        <taxon>Craniata</taxon>
        <taxon>Vertebrata</taxon>
        <taxon>Euteleostomi</taxon>
        <taxon>Actinopterygii</taxon>
        <taxon>Neopterygii</taxon>
        <taxon>Teleostei</taxon>
        <taxon>Neoteleostei</taxon>
        <taxon>Acanthomorphata</taxon>
        <taxon>Eupercaria</taxon>
        <taxon>Perciformes</taxon>
        <taxon>Cottioidei</taxon>
        <taxon>Cottales</taxon>
        <taxon>Liparidae</taxon>
        <taxon>Liparis</taxon>
    </lineage>
</organism>
<evidence type="ECO:0000313" key="2">
    <source>
        <dbReference type="EMBL" id="TNN57847.1"/>
    </source>
</evidence>
<gene>
    <name evidence="2" type="ORF">EYF80_031929</name>
</gene>
<keyword evidence="3" id="KW-1185">Reference proteome</keyword>
<accession>A0A4Z2GW16</accession>
<dbReference type="AlphaFoldDB" id="A0A4Z2GW16"/>
<feature type="region of interest" description="Disordered" evidence="1">
    <location>
        <begin position="24"/>
        <end position="62"/>
    </location>
</feature>
<feature type="compositionally biased region" description="Basic and acidic residues" evidence="1">
    <location>
        <begin position="53"/>
        <end position="62"/>
    </location>
</feature>
<sequence>MKEEKIRNALQAEEKREKLALEMKHAEGRACSDPSDERKTDRPRRQHCTANEPGERRDGALG</sequence>
<dbReference type="EMBL" id="SRLO01000395">
    <property type="protein sequence ID" value="TNN57847.1"/>
    <property type="molecule type" value="Genomic_DNA"/>
</dbReference>
<dbReference type="Proteomes" id="UP000314294">
    <property type="component" value="Unassembled WGS sequence"/>
</dbReference>
<evidence type="ECO:0000313" key="3">
    <source>
        <dbReference type="Proteomes" id="UP000314294"/>
    </source>
</evidence>
<comment type="caution">
    <text evidence="2">The sequence shown here is derived from an EMBL/GenBank/DDBJ whole genome shotgun (WGS) entry which is preliminary data.</text>
</comment>